<dbReference type="EC" id="2.4.1.-" evidence="4"/>
<dbReference type="InterPro" id="IPR002495">
    <property type="entry name" value="Glyco_trans_8"/>
</dbReference>
<dbReference type="EMBL" id="BTGU01001405">
    <property type="protein sequence ID" value="GMN22710.1"/>
    <property type="molecule type" value="Genomic_DNA"/>
</dbReference>
<dbReference type="Gene3D" id="3.90.550.10">
    <property type="entry name" value="Spore Coat Polysaccharide Biosynthesis Protein SpsA, Chain A"/>
    <property type="match status" value="1"/>
</dbReference>
<evidence type="ECO:0000313" key="7">
    <source>
        <dbReference type="EMBL" id="GMN22676.1"/>
    </source>
</evidence>
<dbReference type="AlphaFoldDB" id="A0AA88CMT3"/>
<feature type="chain" id="PRO_5041851654" description="Hexosyltransferase" evidence="6">
    <location>
        <begin position="27"/>
        <end position="548"/>
    </location>
</feature>
<evidence type="ECO:0000313" key="9">
    <source>
        <dbReference type="Proteomes" id="UP001187192"/>
    </source>
</evidence>
<dbReference type="EMBL" id="BTGU01001403">
    <property type="protein sequence ID" value="GMN22676.1"/>
    <property type="molecule type" value="Genomic_DNA"/>
</dbReference>
<gene>
    <name evidence="7" type="ORF">TIFTF001_040313</name>
    <name evidence="8" type="ORF">TIFTF001_040318</name>
</gene>
<evidence type="ECO:0000256" key="4">
    <source>
        <dbReference type="RuleBase" id="RU362027"/>
    </source>
</evidence>
<reference evidence="7" key="1">
    <citation type="submission" date="2023-07" db="EMBL/GenBank/DDBJ databases">
        <title>draft genome sequence of fig (Ficus carica).</title>
        <authorList>
            <person name="Takahashi T."/>
            <person name="Nishimura K."/>
        </authorList>
    </citation>
    <scope>NUCLEOTIDE SEQUENCE</scope>
</reference>
<accession>A0AA88CMT3</accession>
<feature type="transmembrane region" description="Helical" evidence="5">
    <location>
        <begin position="377"/>
        <end position="401"/>
    </location>
</feature>
<dbReference type="InterPro" id="IPR029044">
    <property type="entry name" value="Nucleotide-diphossugar_trans"/>
</dbReference>
<comment type="similarity">
    <text evidence="4">Belongs to the glycosyltransferase 8 family.</text>
</comment>
<keyword evidence="9" id="KW-1185">Reference proteome</keyword>
<keyword evidence="1" id="KW-0328">Glycosyltransferase</keyword>
<proteinExistence type="inferred from homology"/>
<name>A0AA88CMT3_FICCA</name>
<organism evidence="7 9">
    <name type="scientific">Ficus carica</name>
    <name type="common">Common fig</name>
    <dbReference type="NCBI Taxonomy" id="3494"/>
    <lineage>
        <taxon>Eukaryota</taxon>
        <taxon>Viridiplantae</taxon>
        <taxon>Streptophyta</taxon>
        <taxon>Embryophyta</taxon>
        <taxon>Tracheophyta</taxon>
        <taxon>Spermatophyta</taxon>
        <taxon>Magnoliopsida</taxon>
        <taxon>eudicotyledons</taxon>
        <taxon>Gunneridae</taxon>
        <taxon>Pentapetalae</taxon>
        <taxon>rosids</taxon>
        <taxon>fabids</taxon>
        <taxon>Rosales</taxon>
        <taxon>Moraceae</taxon>
        <taxon>Ficeae</taxon>
        <taxon>Ficus</taxon>
    </lineage>
</organism>
<comment type="caution">
    <text evidence="7">The sequence shown here is derived from an EMBL/GenBank/DDBJ whole genome shotgun (WGS) entry which is preliminary data.</text>
</comment>
<dbReference type="InterPro" id="IPR050587">
    <property type="entry name" value="GNT1/Glycosyltrans_8"/>
</dbReference>
<keyword evidence="5" id="KW-0812">Transmembrane</keyword>
<dbReference type="SUPFAM" id="SSF53448">
    <property type="entry name" value="Nucleotide-diphospho-sugar transferases"/>
    <property type="match status" value="1"/>
</dbReference>
<keyword evidence="2" id="KW-0808">Transferase</keyword>
<feature type="transmembrane region" description="Helical" evidence="5">
    <location>
        <begin position="500"/>
        <end position="521"/>
    </location>
</feature>
<feature type="transmembrane region" description="Helical" evidence="5">
    <location>
        <begin position="413"/>
        <end position="435"/>
    </location>
</feature>
<dbReference type="Pfam" id="PF01501">
    <property type="entry name" value="Glyco_transf_8"/>
    <property type="match status" value="1"/>
</dbReference>
<evidence type="ECO:0000256" key="1">
    <source>
        <dbReference type="ARBA" id="ARBA00022676"/>
    </source>
</evidence>
<evidence type="ECO:0000256" key="3">
    <source>
        <dbReference type="ARBA" id="ARBA00023211"/>
    </source>
</evidence>
<protein>
    <recommendedName>
        <fullName evidence="4">Hexosyltransferase</fullName>
        <ecNumber evidence="4">2.4.1.-</ecNumber>
    </recommendedName>
</protein>
<evidence type="ECO:0000313" key="8">
    <source>
        <dbReference type="EMBL" id="GMN22710.1"/>
    </source>
</evidence>
<dbReference type="CDD" id="cd02537">
    <property type="entry name" value="GT8_Glycogenin"/>
    <property type="match status" value="1"/>
</dbReference>
<feature type="transmembrane region" description="Helical" evidence="5">
    <location>
        <begin position="308"/>
        <end position="326"/>
    </location>
</feature>
<evidence type="ECO:0000256" key="5">
    <source>
        <dbReference type="SAM" id="Phobius"/>
    </source>
</evidence>
<keyword evidence="6" id="KW-0732">Signal</keyword>
<feature type="signal peptide" evidence="6">
    <location>
        <begin position="1"/>
        <end position="26"/>
    </location>
</feature>
<dbReference type="PANTHER" id="PTHR11183">
    <property type="entry name" value="GLYCOGENIN SUBFAMILY MEMBER"/>
    <property type="match status" value="1"/>
</dbReference>
<evidence type="ECO:0000256" key="6">
    <source>
        <dbReference type="SAM" id="SignalP"/>
    </source>
</evidence>
<keyword evidence="3" id="KW-0464">Manganese</keyword>
<dbReference type="Proteomes" id="UP001187192">
    <property type="component" value="Unassembled WGS sequence"/>
</dbReference>
<keyword evidence="5" id="KW-0472">Membrane</keyword>
<evidence type="ECO:0000256" key="2">
    <source>
        <dbReference type="ARBA" id="ARBA00022679"/>
    </source>
</evidence>
<sequence length="548" mass="60913">MSPHQAWLFAVVVVTLGALFSTPSNGVVSASASVGPPRRSSDEAYATLLYGNEFLLGARVLGKSLRNTGTTKDMVALVSNGVSAYARELLQADGWIVTKVDLVANPNRGVKPRRLWGVYTKLRIFNMTDYKKVVYLDADTVVVKNIEKMFKCGKFCAVLKHSERFNAGVLVVEPSQAMFEDMMSKVNTLESYTGGDQGFLESYFPGFANARIFEPNLPPEILDSRPVPKMERLPTIYNADVGQCVISNNWKVNASEIGVLHYTIGPLKPWDWWTSWLLKPADAWQNVRKQLPESLPGTGGGGIPNENFLVKILLFLPFGALFFCYYRSLLPTRDYFSSLSDQIKHLHFKSRSAGTHIYNGVSTSSTSNPNHQTKVPVYLGGVSVIFSFMAALVALSIAFAIVPRQVMPWTGLLLVYEWIFTVFFLLFGGYLRLVYHWAKATAVQSGSPTFRSESLEYDSGKGHQRFAQSCDNATWYYWLLMAVLAIAIPLLPSFLGLTSLFPRIVLMVAGGLILASFMTYASEHLAIRSFQKGVEDRDTTRSKNTCPS</sequence>
<keyword evidence="5" id="KW-1133">Transmembrane helix</keyword>
<feature type="transmembrane region" description="Helical" evidence="5">
    <location>
        <begin position="475"/>
        <end position="494"/>
    </location>
</feature>
<dbReference type="GO" id="GO:0016757">
    <property type="term" value="F:glycosyltransferase activity"/>
    <property type="evidence" value="ECO:0007669"/>
    <property type="project" value="UniProtKB-KW"/>
</dbReference>